<keyword evidence="3" id="KW-1185">Reference proteome</keyword>
<dbReference type="PANTHER" id="PTHR33333">
    <property type="entry name" value="ERYTHROCYTE MEMBRANE PROTEIN 1-LIKE"/>
    <property type="match status" value="1"/>
</dbReference>
<dbReference type="PANTHER" id="PTHR33333:SF44">
    <property type="entry name" value="SECRETED PROTEIN"/>
    <property type="match status" value="1"/>
</dbReference>
<feature type="transmembrane region" description="Helical" evidence="1">
    <location>
        <begin position="103"/>
        <end position="124"/>
    </location>
</feature>
<proteinExistence type="predicted"/>
<dbReference type="EMBL" id="CAWUPB010000127">
    <property type="protein sequence ID" value="CAK7323507.1"/>
    <property type="molecule type" value="Genomic_DNA"/>
</dbReference>
<accession>A0AAV1QP67</accession>
<protein>
    <submittedName>
        <fullName evidence="2">Uncharacterized protein</fullName>
    </submittedName>
</protein>
<keyword evidence="1" id="KW-0812">Transmembrane</keyword>
<comment type="caution">
    <text evidence="2">The sequence shown here is derived from an EMBL/GenBank/DDBJ whole genome shotgun (WGS) entry which is preliminary data.</text>
</comment>
<reference evidence="2 3" key="1">
    <citation type="submission" date="2024-01" db="EMBL/GenBank/DDBJ databases">
        <authorList>
            <person name="Waweru B."/>
        </authorList>
    </citation>
    <scope>NUCLEOTIDE SEQUENCE [LARGE SCALE GENOMIC DNA]</scope>
</reference>
<evidence type="ECO:0000313" key="3">
    <source>
        <dbReference type="Proteomes" id="UP001314170"/>
    </source>
</evidence>
<evidence type="ECO:0000313" key="2">
    <source>
        <dbReference type="EMBL" id="CAK7323507.1"/>
    </source>
</evidence>
<gene>
    <name evidence="2" type="ORF">DCAF_LOCUS1136</name>
</gene>
<dbReference type="AlphaFoldDB" id="A0AAV1QP67"/>
<name>A0AAV1QP67_9ROSI</name>
<keyword evidence="1" id="KW-0472">Membrane</keyword>
<dbReference type="Proteomes" id="UP001314170">
    <property type="component" value="Unassembled WGS sequence"/>
</dbReference>
<keyword evidence="1" id="KW-1133">Transmembrane helix</keyword>
<evidence type="ECO:0000256" key="1">
    <source>
        <dbReference type="SAM" id="Phobius"/>
    </source>
</evidence>
<dbReference type="InterPro" id="IPR039926">
    <property type="entry name" value="Egg_app_1"/>
</dbReference>
<sequence length="161" mass="18147">MQPSPSLSTIFHYLFDLIKKFMASDVVPDFISTVFHKLLELVKKAMASDAVSDFIHKLSELIKKVMASDAVSVFIHKLSDVTQTFMASDAVLYVVNWFKKDNVISIVAVVVVALLIHSFCKCLTKTKTAGKTMKAPGKNFRIPRKEFEANPSGYFRKLRNK</sequence>
<organism evidence="2 3">
    <name type="scientific">Dovyalis caffra</name>
    <dbReference type="NCBI Taxonomy" id="77055"/>
    <lineage>
        <taxon>Eukaryota</taxon>
        <taxon>Viridiplantae</taxon>
        <taxon>Streptophyta</taxon>
        <taxon>Embryophyta</taxon>
        <taxon>Tracheophyta</taxon>
        <taxon>Spermatophyta</taxon>
        <taxon>Magnoliopsida</taxon>
        <taxon>eudicotyledons</taxon>
        <taxon>Gunneridae</taxon>
        <taxon>Pentapetalae</taxon>
        <taxon>rosids</taxon>
        <taxon>fabids</taxon>
        <taxon>Malpighiales</taxon>
        <taxon>Salicaceae</taxon>
        <taxon>Flacourtieae</taxon>
        <taxon>Dovyalis</taxon>
    </lineage>
</organism>